<keyword evidence="4" id="KW-0926">Vacuole</keyword>
<evidence type="ECO:0000256" key="3">
    <source>
        <dbReference type="ARBA" id="ARBA00022553"/>
    </source>
</evidence>
<organism evidence="8 9">
    <name type="scientific">Platanthera zijinensis</name>
    <dbReference type="NCBI Taxonomy" id="2320716"/>
    <lineage>
        <taxon>Eukaryota</taxon>
        <taxon>Viridiplantae</taxon>
        <taxon>Streptophyta</taxon>
        <taxon>Embryophyta</taxon>
        <taxon>Tracheophyta</taxon>
        <taxon>Spermatophyta</taxon>
        <taxon>Magnoliopsida</taxon>
        <taxon>Liliopsida</taxon>
        <taxon>Asparagales</taxon>
        <taxon>Orchidaceae</taxon>
        <taxon>Orchidoideae</taxon>
        <taxon>Orchideae</taxon>
        <taxon>Orchidinae</taxon>
        <taxon>Platanthera</taxon>
    </lineage>
</organism>
<dbReference type="GO" id="GO:0005773">
    <property type="term" value="C:vacuole"/>
    <property type="evidence" value="ECO:0007669"/>
    <property type="project" value="UniProtKB-SubCell"/>
</dbReference>
<evidence type="ECO:0000256" key="1">
    <source>
        <dbReference type="ARBA" id="ARBA00004116"/>
    </source>
</evidence>
<dbReference type="GO" id="GO:0012505">
    <property type="term" value="C:endomembrane system"/>
    <property type="evidence" value="ECO:0007669"/>
    <property type="project" value="TreeGrafter"/>
</dbReference>
<keyword evidence="6" id="KW-1133">Transmembrane helix</keyword>
<dbReference type="SUPFAM" id="SSF63829">
    <property type="entry name" value="Calcium-dependent phosphotriesterase"/>
    <property type="match status" value="1"/>
</dbReference>
<gene>
    <name evidence="8" type="ORF">KSP39_PZI007757</name>
</gene>
<evidence type="ECO:0000256" key="4">
    <source>
        <dbReference type="ARBA" id="ARBA00022554"/>
    </source>
</evidence>
<feature type="transmembrane region" description="Helical" evidence="6">
    <location>
        <begin position="20"/>
        <end position="40"/>
    </location>
</feature>
<keyword evidence="9" id="KW-1185">Reference proteome</keyword>
<accession>A0AAP0BPH9</accession>
<keyword evidence="6" id="KW-0812">Transmembrane</keyword>
<reference evidence="8 9" key="1">
    <citation type="journal article" date="2022" name="Nat. Plants">
        <title>Genomes of leafy and leafless Platanthera orchids illuminate the evolution of mycoheterotrophy.</title>
        <authorList>
            <person name="Li M.H."/>
            <person name="Liu K.W."/>
            <person name="Li Z."/>
            <person name="Lu H.C."/>
            <person name="Ye Q.L."/>
            <person name="Zhang D."/>
            <person name="Wang J.Y."/>
            <person name="Li Y.F."/>
            <person name="Zhong Z.M."/>
            <person name="Liu X."/>
            <person name="Yu X."/>
            <person name="Liu D.K."/>
            <person name="Tu X.D."/>
            <person name="Liu B."/>
            <person name="Hao Y."/>
            <person name="Liao X.Y."/>
            <person name="Jiang Y.T."/>
            <person name="Sun W.H."/>
            <person name="Chen J."/>
            <person name="Chen Y.Q."/>
            <person name="Ai Y."/>
            <person name="Zhai J.W."/>
            <person name="Wu S.S."/>
            <person name="Zhou Z."/>
            <person name="Hsiao Y.Y."/>
            <person name="Wu W.L."/>
            <person name="Chen Y.Y."/>
            <person name="Lin Y.F."/>
            <person name="Hsu J.L."/>
            <person name="Li C.Y."/>
            <person name="Wang Z.W."/>
            <person name="Zhao X."/>
            <person name="Zhong W.Y."/>
            <person name="Ma X.K."/>
            <person name="Ma L."/>
            <person name="Huang J."/>
            <person name="Chen G.Z."/>
            <person name="Huang M.Z."/>
            <person name="Huang L."/>
            <person name="Peng D.H."/>
            <person name="Luo Y.B."/>
            <person name="Zou S.Q."/>
            <person name="Chen S.P."/>
            <person name="Lan S."/>
            <person name="Tsai W.C."/>
            <person name="Van de Peer Y."/>
            <person name="Liu Z.J."/>
        </authorList>
    </citation>
    <scope>NUCLEOTIDE SEQUENCE [LARGE SCALE GENOMIC DNA]</scope>
    <source>
        <strain evidence="8">Lor287</strain>
    </source>
</reference>
<comment type="subcellular location">
    <subcellularLocation>
        <location evidence="1">Vacuole</location>
    </subcellularLocation>
</comment>
<comment type="similarity">
    <text evidence="2">Belongs to the strictosidine synthase family.</text>
</comment>
<dbReference type="Pfam" id="PF20067">
    <property type="entry name" value="SSL_N"/>
    <property type="match status" value="1"/>
</dbReference>
<evidence type="ECO:0000313" key="9">
    <source>
        <dbReference type="Proteomes" id="UP001418222"/>
    </source>
</evidence>
<evidence type="ECO:0000256" key="5">
    <source>
        <dbReference type="ARBA" id="ARBA00023180"/>
    </source>
</evidence>
<feature type="domain" description="Strictosidine synthase conserved region" evidence="7">
    <location>
        <begin position="173"/>
        <end position="260"/>
    </location>
</feature>
<comment type="caution">
    <text evidence="8">The sequence shown here is derived from an EMBL/GenBank/DDBJ whole genome shotgun (WGS) entry which is preliminary data.</text>
</comment>
<dbReference type="Pfam" id="PF03088">
    <property type="entry name" value="Str_synth"/>
    <property type="match status" value="1"/>
</dbReference>
<evidence type="ECO:0000256" key="6">
    <source>
        <dbReference type="SAM" id="Phobius"/>
    </source>
</evidence>
<evidence type="ECO:0000313" key="8">
    <source>
        <dbReference type="EMBL" id="KAK8944372.1"/>
    </source>
</evidence>
<keyword evidence="6" id="KW-0472">Membrane</keyword>
<dbReference type="InterPro" id="IPR011042">
    <property type="entry name" value="6-blade_b-propeller_TolB-like"/>
</dbReference>
<protein>
    <recommendedName>
        <fullName evidence="7">Strictosidine synthase conserved region domain-containing protein</fullName>
    </recommendedName>
</protein>
<sequence>MPSSQTAAAAGRRSLAGFTLRVLLFILTPLAVAVFLAAQIGDIDPAPFPRGLDSPESLVAEEEHPAVLGGASERLGDGLLPGPEDLVYDEKEGFLYTGCRDGWIRRFRPTAAPLDVVVEDWFHVGGRPLGVARSPDGTIVVAEAYQGMLRLNKDGSVSLLADEAEGVKFKLTDGVDISSDGLIYFTDASHKYHLDAYPLDILEGRPNGRLVSFDSSNNQTTVLARDLYFPNGVSLSPDQWSLIFCETPLRRCRRYHIQGEKKGQIENFVDNLPGYPDNIHYDGDGHYSIAISGRRSKFWDLVMKHPLLRKYLIVIVKLVGLPPLSRAGVLSVSLEGRPKALYSDRDLSHISSGLKVGRHLYMGSLTEGHVLRLDLSKFPLDA</sequence>
<dbReference type="AlphaFoldDB" id="A0AAP0BPH9"/>
<dbReference type="InterPro" id="IPR018119">
    <property type="entry name" value="Strictosidine_synth_cons-reg"/>
</dbReference>
<name>A0AAP0BPH9_9ASPA</name>
<dbReference type="Proteomes" id="UP001418222">
    <property type="component" value="Unassembled WGS sequence"/>
</dbReference>
<dbReference type="PANTHER" id="PTHR10426">
    <property type="entry name" value="STRICTOSIDINE SYNTHASE-RELATED"/>
    <property type="match status" value="1"/>
</dbReference>
<keyword evidence="3" id="KW-0597">Phosphoprotein</keyword>
<dbReference type="Gene3D" id="2.120.10.30">
    <property type="entry name" value="TolB, C-terminal domain"/>
    <property type="match status" value="1"/>
</dbReference>
<evidence type="ECO:0000259" key="7">
    <source>
        <dbReference type="Pfam" id="PF03088"/>
    </source>
</evidence>
<dbReference type="EMBL" id="JBBWWQ010000006">
    <property type="protein sequence ID" value="KAK8944372.1"/>
    <property type="molecule type" value="Genomic_DNA"/>
</dbReference>
<proteinExistence type="inferred from homology"/>
<dbReference type="PANTHER" id="PTHR10426:SF88">
    <property type="entry name" value="ADIPOCYTE PLASMA MEMBRANE-ASSOCIATED PROTEIN HEMOMUCIN-RELATED"/>
    <property type="match status" value="1"/>
</dbReference>
<keyword evidence="5" id="KW-0325">Glycoprotein</keyword>
<dbReference type="GO" id="GO:0016787">
    <property type="term" value="F:hydrolase activity"/>
    <property type="evidence" value="ECO:0007669"/>
    <property type="project" value="TreeGrafter"/>
</dbReference>
<evidence type="ECO:0000256" key="2">
    <source>
        <dbReference type="ARBA" id="ARBA00009191"/>
    </source>
</evidence>